<keyword evidence="3" id="KW-1185">Reference proteome</keyword>
<dbReference type="AlphaFoldDB" id="A0A9W9M2E5"/>
<feature type="non-terminal residue" evidence="2">
    <location>
        <position position="140"/>
    </location>
</feature>
<protein>
    <submittedName>
        <fullName evidence="2">Uncharacterized protein</fullName>
    </submittedName>
</protein>
<evidence type="ECO:0000313" key="2">
    <source>
        <dbReference type="EMBL" id="KAJ5186099.1"/>
    </source>
</evidence>
<reference evidence="2" key="2">
    <citation type="journal article" date="2023" name="IMA Fungus">
        <title>Comparative genomic study of the Penicillium genus elucidates a diverse pangenome and 15 lateral gene transfer events.</title>
        <authorList>
            <person name="Petersen C."/>
            <person name="Sorensen T."/>
            <person name="Nielsen M.R."/>
            <person name="Sondergaard T.E."/>
            <person name="Sorensen J.L."/>
            <person name="Fitzpatrick D.A."/>
            <person name="Frisvad J.C."/>
            <person name="Nielsen K.L."/>
        </authorList>
    </citation>
    <scope>NUCLEOTIDE SEQUENCE</scope>
    <source>
        <strain evidence="2">IBT 16849</strain>
    </source>
</reference>
<dbReference type="Proteomes" id="UP001150879">
    <property type="component" value="Unassembled WGS sequence"/>
</dbReference>
<name>A0A9W9M2E5_9EURO</name>
<evidence type="ECO:0000256" key="1">
    <source>
        <dbReference type="SAM" id="MobiDB-lite"/>
    </source>
</evidence>
<gene>
    <name evidence="2" type="ORF">N7472_010939</name>
</gene>
<sequence length="140" mass="16581">QPKDLQQTRNDIDSCKVPAPVRGKPLRATREYLETAKQPEACFQCFPSKGLPDKVRFQMFHDPGCITRYFDTIYLKEPLTCNWCEVGLLHRMAYPFISNLEWNRIYRIKQEYRPQKFHTNPAREKNEQEQRKNEAVGSIC</sequence>
<organism evidence="2 3">
    <name type="scientific">Penicillium cf. griseofulvum</name>
    <dbReference type="NCBI Taxonomy" id="2972120"/>
    <lineage>
        <taxon>Eukaryota</taxon>
        <taxon>Fungi</taxon>
        <taxon>Dikarya</taxon>
        <taxon>Ascomycota</taxon>
        <taxon>Pezizomycotina</taxon>
        <taxon>Eurotiomycetes</taxon>
        <taxon>Eurotiomycetidae</taxon>
        <taxon>Eurotiales</taxon>
        <taxon>Aspergillaceae</taxon>
        <taxon>Penicillium</taxon>
    </lineage>
</organism>
<evidence type="ECO:0000313" key="3">
    <source>
        <dbReference type="Proteomes" id="UP001150879"/>
    </source>
</evidence>
<proteinExistence type="predicted"/>
<feature type="compositionally biased region" description="Basic and acidic residues" evidence="1">
    <location>
        <begin position="121"/>
        <end position="134"/>
    </location>
</feature>
<dbReference type="EMBL" id="JAPQKP010000006">
    <property type="protein sequence ID" value="KAJ5186099.1"/>
    <property type="molecule type" value="Genomic_DNA"/>
</dbReference>
<accession>A0A9W9M2E5</accession>
<comment type="caution">
    <text evidence="2">The sequence shown here is derived from an EMBL/GenBank/DDBJ whole genome shotgun (WGS) entry which is preliminary data.</text>
</comment>
<dbReference type="OrthoDB" id="4364052at2759"/>
<feature type="region of interest" description="Disordered" evidence="1">
    <location>
        <begin position="117"/>
        <end position="140"/>
    </location>
</feature>
<reference evidence="2" key="1">
    <citation type="submission" date="2022-11" db="EMBL/GenBank/DDBJ databases">
        <authorList>
            <person name="Petersen C."/>
        </authorList>
    </citation>
    <scope>NUCLEOTIDE SEQUENCE</scope>
    <source>
        <strain evidence="2">IBT 16849</strain>
    </source>
</reference>